<protein>
    <submittedName>
        <fullName evidence="1">Uncharacterized protein</fullName>
    </submittedName>
</protein>
<dbReference type="EMBL" id="BGPR01006240">
    <property type="protein sequence ID" value="GBN17262.1"/>
    <property type="molecule type" value="Genomic_DNA"/>
</dbReference>
<keyword evidence="2" id="KW-1185">Reference proteome</keyword>
<gene>
    <name evidence="1" type="ORF">AVEN_43941_1</name>
</gene>
<dbReference type="Proteomes" id="UP000499080">
    <property type="component" value="Unassembled WGS sequence"/>
</dbReference>
<dbReference type="AlphaFoldDB" id="A0A4Y2LRS2"/>
<reference evidence="1 2" key="1">
    <citation type="journal article" date="2019" name="Sci. Rep.">
        <title>Orb-weaving spider Araneus ventricosus genome elucidates the spidroin gene catalogue.</title>
        <authorList>
            <person name="Kono N."/>
            <person name="Nakamura H."/>
            <person name="Ohtoshi R."/>
            <person name="Moran D.A.P."/>
            <person name="Shinohara A."/>
            <person name="Yoshida Y."/>
            <person name="Fujiwara M."/>
            <person name="Mori M."/>
            <person name="Tomita M."/>
            <person name="Arakawa K."/>
        </authorList>
    </citation>
    <scope>NUCLEOTIDE SEQUENCE [LARGE SCALE GENOMIC DNA]</scope>
</reference>
<evidence type="ECO:0000313" key="2">
    <source>
        <dbReference type="Proteomes" id="UP000499080"/>
    </source>
</evidence>
<proteinExistence type="predicted"/>
<sequence length="129" mass="15022">MIAFVAESPKTSFFKSNKLWDDLCNLTLYIEKVLQSPKNPIELNLYVLELPEYEKKKLFWNQACSPVERIIEKRNNLDGWNSGHDLYIKTVELYDTLRIRATLSVFGKSVCLSMHVNMSMKTQKCAKLD</sequence>
<comment type="caution">
    <text evidence="1">The sequence shown here is derived from an EMBL/GenBank/DDBJ whole genome shotgun (WGS) entry which is preliminary data.</text>
</comment>
<accession>A0A4Y2LRS2</accession>
<evidence type="ECO:0000313" key="1">
    <source>
        <dbReference type="EMBL" id="GBN17262.1"/>
    </source>
</evidence>
<name>A0A4Y2LRS2_ARAVE</name>
<organism evidence="1 2">
    <name type="scientific">Araneus ventricosus</name>
    <name type="common">Orbweaver spider</name>
    <name type="synonym">Epeira ventricosa</name>
    <dbReference type="NCBI Taxonomy" id="182803"/>
    <lineage>
        <taxon>Eukaryota</taxon>
        <taxon>Metazoa</taxon>
        <taxon>Ecdysozoa</taxon>
        <taxon>Arthropoda</taxon>
        <taxon>Chelicerata</taxon>
        <taxon>Arachnida</taxon>
        <taxon>Araneae</taxon>
        <taxon>Araneomorphae</taxon>
        <taxon>Entelegynae</taxon>
        <taxon>Araneoidea</taxon>
        <taxon>Araneidae</taxon>
        <taxon>Araneus</taxon>
    </lineage>
</organism>